<dbReference type="InterPro" id="IPR000313">
    <property type="entry name" value="PWWP_dom"/>
</dbReference>
<dbReference type="Pfam" id="PF00855">
    <property type="entry name" value="PWWP"/>
    <property type="match status" value="1"/>
</dbReference>
<name>A0A1B6IA23_9HEMI</name>
<dbReference type="SMART" id="SM00293">
    <property type="entry name" value="PWWP"/>
    <property type="match status" value="1"/>
</dbReference>
<reference evidence="2" key="1">
    <citation type="submission" date="2015-11" db="EMBL/GenBank/DDBJ databases">
        <title>De novo transcriptome assembly of four potential Pierce s Disease insect vectors from Arizona vineyards.</title>
        <authorList>
            <person name="Tassone E.E."/>
        </authorList>
    </citation>
    <scope>NUCLEOTIDE SEQUENCE</scope>
</reference>
<organism evidence="2">
    <name type="scientific">Homalodisca liturata</name>
    <dbReference type="NCBI Taxonomy" id="320908"/>
    <lineage>
        <taxon>Eukaryota</taxon>
        <taxon>Metazoa</taxon>
        <taxon>Ecdysozoa</taxon>
        <taxon>Arthropoda</taxon>
        <taxon>Hexapoda</taxon>
        <taxon>Insecta</taxon>
        <taxon>Pterygota</taxon>
        <taxon>Neoptera</taxon>
        <taxon>Paraneoptera</taxon>
        <taxon>Hemiptera</taxon>
        <taxon>Auchenorrhyncha</taxon>
        <taxon>Membracoidea</taxon>
        <taxon>Cicadellidae</taxon>
        <taxon>Cicadellinae</taxon>
        <taxon>Proconiini</taxon>
        <taxon>Homalodisca</taxon>
    </lineage>
</organism>
<dbReference type="PANTHER" id="PTHR12550:SF70">
    <property type="entry name" value="JIL-1 ANCHORING AND STABILIZING PROTEIN, ISOFORM A"/>
    <property type="match status" value="1"/>
</dbReference>
<evidence type="ECO:0000259" key="1">
    <source>
        <dbReference type="PROSITE" id="PS50812"/>
    </source>
</evidence>
<feature type="domain" description="PWWP" evidence="1">
    <location>
        <begin position="11"/>
        <end position="65"/>
    </location>
</feature>
<evidence type="ECO:0000313" key="2">
    <source>
        <dbReference type="EMBL" id="JAS83785.1"/>
    </source>
</evidence>
<dbReference type="PANTHER" id="PTHR12550">
    <property type="entry name" value="HEPATOMA-DERIVED GROWTH FACTOR-RELATED"/>
    <property type="match status" value="1"/>
</dbReference>
<accession>A0A1B6IA23</accession>
<dbReference type="SUPFAM" id="SSF63748">
    <property type="entry name" value="Tudor/PWWP/MBT"/>
    <property type="match status" value="1"/>
</dbReference>
<protein>
    <recommendedName>
        <fullName evidence="1">PWWP domain-containing protein</fullName>
    </recommendedName>
</protein>
<dbReference type="PROSITE" id="PS50812">
    <property type="entry name" value="PWWP"/>
    <property type="match status" value="1"/>
</dbReference>
<sequence>MVKTIKAVPKIGEYVFASVRGHPSWPAVVTDIETKNKTKYFHVIFYGTNETSKCRQSNIYPYKEFKSKFGNPREKNERFNLALEEMENAIKVSEKSTPKRASKLKVNCKTPTSFTKGLQTADLTNLTISVADTSNKTSTPKINDNSSITVENPLHIDYSIDLTGVSMAEMANKIQTTSL</sequence>
<proteinExistence type="predicted"/>
<dbReference type="AlphaFoldDB" id="A0A1B6IA23"/>
<gene>
    <name evidence="2" type="ORF">g.42959</name>
</gene>
<dbReference type="EMBL" id="GECU01023921">
    <property type="protein sequence ID" value="JAS83785.1"/>
    <property type="molecule type" value="Transcribed_RNA"/>
</dbReference>
<feature type="non-terminal residue" evidence="2">
    <location>
        <position position="179"/>
    </location>
</feature>
<dbReference type="Gene3D" id="2.30.30.140">
    <property type="match status" value="1"/>
</dbReference>